<evidence type="ECO:0000256" key="2">
    <source>
        <dbReference type="ARBA" id="ARBA00023015"/>
    </source>
</evidence>
<dbReference type="Pfam" id="PF02365">
    <property type="entry name" value="NAM"/>
    <property type="match status" value="1"/>
</dbReference>
<keyword evidence="2" id="KW-0805">Transcription regulation</keyword>
<feature type="region of interest" description="Disordered" evidence="6">
    <location>
        <begin position="1"/>
        <end position="38"/>
    </location>
</feature>
<comment type="caution">
    <text evidence="8">The sequence shown here is derived from an EMBL/GenBank/DDBJ whole genome shotgun (WGS) entry which is preliminary data.</text>
</comment>
<feature type="domain" description="NAC" evidence="7">
    <location>
        <begin position="68"/>
        <end position="214"/>
    </location>
</feature>
<protein>
    <recommendedName>
        <fullName evidence="7">NAC domain-containing protein</fullName>
    </recommendedName>
</protein>
<keyword evidence="9" id="KW-1185">Reference proteome</keyword>
<evidence type="ECO:0000256" key="1">
    <source>
        <dbReference type="ARBA" id="ARBA00004123"/>
    </source>
</evidence>
<keyword evidence="3" id="KW-0238">DNA-binding</keyword>
<dbReference type="PROSITE" id="PS51005">
    <property type="entry name" value="NAC"/>
    <property type="match status" value="1"/>
</dbReference>
<dbReference type="Gene3D" id="2.170.150.80">
    <property type="entry name" value="NAC domain"/>
    <property type="match status" value="1"/>
</dbReference>
<dbReference type="SUPFAM" id="SSF101941">
    <property type="entry name" value="NAC domain"/>
    <property type="match status" value="1"/>
</dbReference>
<gene>
    <name evidence="8" type="ORF">TEA_019438</name>
</gene>
<dbReference type="InterPro" id="IPR036093">
    <property type="entry name" value="NAC_dom_sf"/>
</dbReference>
<dbReference type="InterPro" id="IPR003441">
    <property type="entry name" value="NAC-dom"/>
</dbReference>
<accession>A0A4S4EP46</accession>
<keyword evidence="4" id="KW-0804">Transcription</keyword>
<dbReference type="STRING" id="542762.A0A4S4EP46"/>
<proteinExistence type="predicted"/>
<dbReference type="PANTHER" id="PTHR31744">
    <property type="entry name" value="PROTEIN CUP-SHAPED COTYLEDON 2-RELATED"/>
    <property type="match status" value="1"/>
</dbReference>
<name>A0A4S4EP46_CAMSN</name>
<keyword evidence="5" id="KW-0539">Nucleus</keyword>
<sequence>MENRKTRWEDRVVDRPDDPGDDRPNVLGTAASESRGQKQSVHFENIYITTGGGGGGGSEIVESTSELELPGFRFHPTEEELLSFYLKNIIFGKKLGIDIIGFLNIYHHDPWDLPGLAKIGEREWYFFVPRDRKHGTGGRPNRTTETGFWKATGSDRKILTSSDPKKIIGLKKTLVFYKGRAPRGCKTDWVMNEYRLPDKCPLPQDIVLCKIYRKATSLKVLEQRAAMEEEMKTTTHAFLQPSSPPMDPTISFFSQYEDYLAPPMASQHVAFKQEDEDDLLILEDKNFEETEESRGIIATSLLLPELQVPRLGMDWTQDPFWTQLRSPWLDNLTPYATTVQNF</sequence>
<dbReference type="GO" id="GO:0006355">
    <property type="term" value="P:regulation of DNA-templated transcription"/>
    <property type="evidence" value="ECO:0007669"/>
    <property type="project" value="InterPro"/>
</dbReference>
<evidence type="ECO:0000313" key="8">
    <source>
        <dbReference type="EMBL" id="THG18044.1"/>
    </source>
</evidence>
<dbReference type="PANTHER" id="PTHR31744:SF79">
    <property type="entry name" value="NAC DOMAIN-CONTAINING PROTEIN"/>
    <property type="match status" value="1"/>
</dbReference>
<evidence type="ECO:0000313" key="9">
    <source>
        <dbReference type="Proteomes" id="UP000306102"/>
    </source>
</evidence>
<reference evidence="8 9" key="1">
    <citation type="journal article" date="2018" name="Proc. Natl. Acad. Sci. U.S.A.">
        <title>Draft genome sequence of Camellia sinensis var. sinensis provides insights into the evolution of the tea genome and tea quality.</title>
        <authorList>
            <person name="Wei C."/>
            <person name="Yang H."/>
            <person name="Wang S."/>
            <person name="Zhao J."/>
            <person name="Liu C."/>
            <person name="Gao L."/>
            <person name="Xia E."/>
            <person name="Lu Y."/>
            <person name="Tai Y."/>
            <person name="She G."/>
            <person name="Sun J."/>
            <person name="Cao H."/>
            <person name="Tong W."/>
            <person name="Gao Q."/>
            <person name="Li Y."/>
            <person name="Deng W."/>
            <person name="Jiang X."/>
            <person name="Wang W."/>
            <person name="Chen Q."/>
            <person name="Zhang S."/>
            <person name="Li H."/>
            <person name="Wu J."/>
            <person name="Wang P."/>
            <person name="Li P."/>
            <person name="Shi C."/>
            <person name="Zheng F."/>
            <person name="Jian J."/>
            <person name="Huang B."/>
            <person name="Shan D."/>
            <person name="Shi M."/>
            <person name="Fang C."/>
            <person name="Yue Y."/>
            <person name="Li F."/>
            <person name="Li D."/>
            <person name="Wei S."/>
            <person name="Han B."/>
            <person name="Jiang C."/>
            <person name="Yin Y."/>
            <person name="Xia T."/>
            <person name="Zhang Z."/>
            <person name="Bennetzen J.L."/>
            <person name="Zhao S."/>
            <person name="Wan X."/>
        </authorList>
    </citation>
    <scope>NUCLEOTIDE SEQUENCE [LARGE SCALE GENOMIC DNA]</scope>
    <source>
        <strain evidence="9">cv. Shuchazao</strain>
        <tissue evidence="8">Leaf</tissue>
    </source>
</reference>
<evidence type="ECO:0000259" key="7">
    <source>
        <dbReference type="PROSITE" id="PS51005"/>
    </source>
</evidence>
<organism evidence="8 9">
    <name type="scientific">Camellia sinensis var. sinensis</name>
    <name type="common">China tea</name>
    <dbReference type="NCBI Taxonomy" id="542762"/>
    <lineage>
        <taxon>Eukaryota</taxon>
        <taxon>Viridiplantae</taxon>
        <taxon>Streptophyta</taxon>
        <taxon>Embryophyta</taxon>
        <taxon>Tracheophyta</taxon>
        <taxon>Spermatophyta</taxon>
        <taxon>Magnoliopsida</taxon>
        <taxon>eudicotyledons</taxon>
        <taxon>Gunneridae</taxon>
        <taxon>Pentapetalae</taxon>
        <taxon>asterids</taxon>
        <taxon>Ericales</taxon>
        <taxon>Theaceae</taxon>
        <taxon>Camellia</taxon>
    </lineage>
</organism>
<dbReference type="FunFam" id="2.170.150.80:FF:000010">
    <property type="entry name" value="NAC domain-containing protein 67-like"/>
    <property type="match status" value="1"/>
</dbReference>
<evidence type="ECO:0000256" key="3">
    <source>
        <dbReference type="ARBA" id="ARBA00023125"/>
    </source>
</evidence>
<feature type="compositionally biased region" description="Basic and acidic residues" evidence="6">
    <location>
        <begin position="1"/>
        <end position="24"/>
    </location>
</feature>
<dbReference type="AlphaFoldDB" id="A0A4S4EP46"/>
<evidence type="ECO:0000256" key="4">
    <source>
        <dbReference type="ARBA" id="ARBA00023163"/>
    </source>
</evidence>
<dbReference type="Proteomes" id="UP000306102">
    <property type="component" value="Unassembled WGS sequence"/>
</dbReference>
<comment type="subcellular location">
    <subcellularLocation>
        <location evidence="1">Nucleus</location>
    </subcellularLocation>
</comment>
<evidence type="ECO:0000256" key="6">
    <source>
        <dbReference type="SAM" id="MobiDB-lite"/>
    </source>
</evidence>
<dbReference type="GO" id="GO:0005634">
    <property type="term" value="C:nucleus"/>
    <property type="evidence" value="ECO:0007669"/>
    <property type="project" value="UniProtKB-SubCell"/>
</dbReference>
<evidence type="ECO:0000256" key="5">
    <source>
        <dbReference type="ARBA" id="ARBA00023242"/>
    </source>
</evidence>
<dbReference type="EMBL" id="SDRB02003259">
    <property type="protein sequence ID" value="THG18044.1"/>
    <property type="molecule type" value="Genomic_DNA"/>
</dbReference>
<dbReference type="GO" id="GO:0003677">
    <property type="term" value="F:DNA binding"/>
    <property type="evidence" value="ECO:0007669"/>
    <property type="project" value="UniProtKB-KW"/>
</dbReference>